<accession>W1PHM6</accession>
<dbReference type="Gramene" id="ERN07174">
    <property type="protein sequence ID" value="ERN07174"/>
    <property type="gene ID" value="AMTR_s00019p00153200"/>
</dbReference>
<evidence type="ECO:0000256" key="2">
    <source>
        <dbReference type="ARBA" id="ARBA00022729"/>
    </source>
</evidence>
<dbReference type="OMA" id="MRWHLAM"/>
<dbReference type="Pfam" id="PF00082">
    <property type="entry name" value="Peptidase_S8"/>
    <property type="match status" value="1"/>
</dbReference>
<dbReference type="PANTHER" id="PTHR10795">
    <property type="entry name" value="PROPROTEIN CONVERTASE SUBTILISIN/KEXIN"/>
    <property type="match status" value="1"/>
</dbReference>
<gene>
    <name evidence="4" type="ORF">AMTR_s00019p00153200</name>
</gene>
<dbReference type="AlphaFoldDB" id="W1PHM6"/>
<keyword evidence="5" id="KW-1185">Reference proteome</keyword>
<comment type="similarity">
    <text evidence="1">Belongs to the peptidase S8 family.</text>
</comment>
<sequence length="163" mass="16875">MSEYASGMARGVGPKARLVVYMVCWKAGCFDLDILAAFDRAIADGVAVISVSIGGGYVPYYLDCITLGPFAATAKRVFVASSARNDGPTGLSVTNLAPWLTTVGAGSIDRNFPADVTLGNGKTLPGVSLYSVGHLVYLGKAGGLSIALCMESGCRQGEDRGMQ</sequence>
<dbReference type="Proteomes" id="UP000017836">
    <property type="component" value="Unassembled WGS sequence"/>
</dbReference>
<dbReference type="eggNOG" id="ENOG502QTK5">
    <property type="taxonomic scope" value="Eukaryota"/>
</dbReference>
<dbReference type="Gene3D" id="3.40.50.200">
    <property type="entry name" value="Peptidase S8/S53 domain"/>
    <property type="match status" value="1"/>
</dbReference>
<protein>
    <recommendedName>
        <fullName evidence="3">Peptidase S8/S53 domain-containing protein</fullName>
    </recommendedName>
</protein>
<dbReference type="SUPFAM" id="SSF52743">
    <property type="entry name" value="Subtilisin-like"/>
    <property type="match status" value="1"/>
</dbReference>
<dbReference type="InterPro" id="IPR045051">
    <property type="entry name" value="SBT"/>
</dbReference>
<evidence type="ECO:0000256" key="1">
    <source>
        <dbReference type="ARBA" id="ARBA00011073"/>
    </source>
</evidence>
<reference evidence="5" key="1">
    <citation type="journal article" date="2013" name="Science">
        <title>The Amborella genome and the evolution of flowering plants.</title>
        <authorList>
            <consortium name="Amborella Genome Project"/>
        </authorList>
    </citation>
    <scope>NUCLEOTIDE SEQUENCE [LARGE SCALE GENOMIC DNA]</scope>
</reference>
<organism evidence="4 5">
    <name type="scientific">Amborella trichopoda</name>
    <dbReference type="NCBI Taxonomy" id="13333"/>
    <lineage>
        <taxon>Eukaryota</taxon>
        <taxon>Viridiplantae</taxon>
        <taxon>Streptophyta</taxon>
        <taxon>Embryophyta</taxon>
        <taxon>Tracheophyta</taxon>
        <taxon>Spermatophyta</taxon>
        <taxon>Magnoliopsida</taxon>
        <taxon>Amborellales</taxon>
        <taxon>Amborellaceae</taxon>
        <taxon>Amborella</taxon>
    </lineage>
</organism>
<proteinExistence type="inferred from homology"/>
<dbReference type="HOGENOM" id="CLU_1837834_0_0_1"/>
<dbReference type="InterPro" id="IPR000209">
    <property type="entry name" value="Peptidase_S8/S53_dom"/>
</dbReference>
<dbReference type="GO" id="GO:0006508">
    <property type="term" value="P:proteolysis"/>
    <property type="evidence" value="ECO:0007669"/>
    <property type="project" value="InterPro"/>
</dbReference>
<dbReference type="EMBL" id="KI393807">
    <property type="protein sequence ID" value="ERN07174.1"/>
    <property type="molecule type" value="Genomic_DNA"/>
</dbReference>
<feature type="domain" description="Peptidase S8/S53" evidence="3">
    <location>
        <begin position="9"/>
        <end position="110"/>
    </location>
</feature>
<evidence type="ECO:0000313" key="4">
    <source>
        <dbReference type="EMBL" id="ERN07174.1"/>
    </source>
</evidence>
<evidence type="ECO:0000259" key="3">
    <source>
        <dbReference type="Pfam" id="PF00082"/>
    </source>
</evidence>
<keyword evidence="2" id="KW-0732">Signal</keyword>
<dbReference type="GO" id="GO:0004252">
    <property type="term" value="F:serine-type endopeptidase activity"/>
    <property type="evidence" value="ECO:0007669"/>
    <property type="project" value="InterPro"/>
</dbReference>
<dbReference type="InterPro" id="IPR036852">
    <property type="entry name" value="Peptidase_S8/S53_dom_sf"/>
</dbReference>
<name>W1PHM6_AMBTC</name>
<dbReference type="Gene3D" id="3.50.30.30">
    <property type="match status" value="1"/>
</dbReference>
<dbReference type="STRING" id="13333.W1PHM6"/>
<evidence type="ECO:0000313" key="5">
    <source>
        <dbReference type="Proteomes" id="UP000017836"/>
    </source>
</evidence>